<dbReference type="AlphaFoldDB" id="A0A9D4JDC1"/>
<dbReference type="Proteomes" id="UP000828390">
    <property type="component" value="Unassembled WGS sequence"/>
</dbReference>
<comment type="caution">
    <text evidence="1">The sequence shown here is derived from an EMBL/GenBank/DDBJ whole genome shotgun (WGS) entry which is preliminary data.</text>
</comment>
<dbReference type="EMBL" id="JAIWYP010000006">
    <property type="protein sequence ID" value="KAH3805594.1"/>
    <property type="molecule type" value="Genomic_DNA"/>
</dbReference>
<accession>A0A9D4JDC1</accession>
<gene>
    <name evidence="1" type="ORF">DPMN_133899</name>
</gene>
<protein>
    <submittedName>
        <fullName evidence="1">Uncharacterized protein</fullName>
    </submittedName>
</protein>
<keyword evidence="2" id="KW-1185">Reference proteome</keyword>
<organism evidence="1 2">
    <name type="scientific">Dreissena polymorpha</name>
    <name type="common">Zebra mussel</name>
    <name type="synonym">Mytilus polymorpha</name>
    <dbReference type="NCBI Taxonomy" id="45954"/>
    <lineage>
        <taxon>Eukaryota</taxon>
        <taxon>Metazoa</taxon>
        <taxon>Spiralia</taxon>
        <taxon>Lophotrochozoa</taxon>
        <taxon>Mollusca</taxon>
        <taxon>Bivalvia</taxon>
        <taxon>Autobranchia</taxon>
        <taxon>Heteroconchia</taxon>
        <taxon>Euheterodonta</taxon>
        <taxon>Imparidentia</taxon>
        <taxon>Neoheterodontei</taxon>
        <taxon>Myida</taxon>
        <taxon>Dreissenoidea</taxon>
        <taxon>Dreissenidae</taxon>
        <taxon>Dreissena</taxon>
    </lineage>
</organism>
<reference evidence="1" key="1">
    <citation type="journal article" date="2019" name="bioRxiv">
        <title>The Genome of the Zebra Mussel, Dreissena polymorpha: A Resource for Invasive Species Research.</title>
        <authorList>
            <person name="McCartney M.A."/>
            <person name="Auch B."/>
            <person name="Kono T."/>
            <person name="Mallez S."/>
            <person name="Zhang Y."/>
            <person name="Obille A."/>
            <person name="Becker A."/>
            <person name="Abrahante J.E."/>
            <person name="Garbe J."/>
            <person name="Badalamenti J.P."/>
            <person name="Herman A."/>
            <person name="Mangelson H."/>
            <person name="Liachko I."/>
            <person name="Sullivan S."/>
            <person name="Sone E.D."/>
            <person name="Koren S."/>
            <person name="Silverstein K.A.T."/>
            <person name="Beckman K.B."/>
            <person name="Gohl D.M."/>
        </authorList>
    </citation>
    <scope>NUCLEOTIDE SEQUENCE</scope>
    <source>
        <strain evidence="1">Duluth1</strain>
        <tissue evidence="1">Whole animal</tissue>
    </source>
</reference>
<reference evidence="1" key="2">
    <citation type="submission" date="2020-11" db="EMBL/GenBank/DDBJ databases">
        <authorList>
            <person name="McCartney M.A."/>
            <person name="Auch B."/>
            <person name="Kono T."/>
            <person name="Mallez S."/>
            <person name="Becker A."/>
            <person name="Gohl D.M."/>
            <person name="Silverstein K.A.T."/>
            <person name="Koren S."/>
            <person name="Bechman K.B."/>
            <person name="Herman A."/>
            <person name="Abrahante J.E."/>
            <person name="Garbe J."/>
        </authorList>
    </citation>
    <scope>NUCLEOTIDE SEQUENCE</scope>
    <source>
        <strain evidence="1">Duluth1</strain>
        <tissue evidence="1">Whole animal</tissue>
    </source>
</reference>
<evidence type="ECO:0000313" key="2">
    <source>
        <dbReference type="Proteomes" id="UP000828390"/>
    </source>
</evidence>
<proteinExistence type="predicted"/>
<sequence>MQNGLRILQSASSNITIYFVTQATSSNMTIYYVTQAMTVQQKWNSSQTLDTILAHSSKIELKPDTGHLEVKVVPNTGPVLTSLLLTKIELKPDTGHLKVKDSAEIPFKPDTGPELTSLLFGWK</sequence>
<evidence type="ECO:0000313" key="1">
    <source>
        <dbReference type="EMBL" id="KAH3805594.1"/>
    </source>
</evidence>
<name>A0A9D4JDC1_DREPO</name>